<accession>A0A2Y9AN73</accession>
<evidence type="ECO:0000313" key="8">
    <source>
        <dbReference type="Proteomes" id="UP000245839"/>
    </source>
</evidence>
<keyword evidence="3 4" id="KW-0274">FAD</keyword>
<evidence type="ECO:0000256" key="3">
    <source>
        <dbReference type="ARBA" id="ARBA00022827"/>
    </source>
</evidence>
<dbReference type="GO" id="GO:0071949">
    <property type="term" value="F:FAD binding"/>
    <property type="evidence" value="ECO:0007669"/>
    <property type="project" value="TreeGrafter"/>
</dbReference>
<evidence type="ECO:0000256" key="2">
    <source>
        <dbReference type="ARBA" id="ARBA00022630"/>
    </source>
</evidence>
<dbReference type="EMBL" id="QGDJ01000004">
    <property type="protein sequence ID" value="PWJ19259.1"/>
    <property type="molecule type" value="Genomic_DNA"/>
</dbReference>
<organism evidence="7 9">
    <name type="scientific">Jannaschia seohaensis</name>
    <dbReference type="NCBI Taxonomy" id="475081"/>
    <lineage>
        <taxon>Bacteria</taxon>
        <taxon>Pseudomonadati</taxon>
        <taxon>Pseudomonadota</taxon>
        <taxon>Alphaproteobacteria</taxon>
        <taxon>Rhodobacterales</taxon>
        <taxon>Roseobacteraceae</taxon>
        <taxon>Jannaschia</taxon>
    </lineage>
</organism>
<dbReference type="AlphaFoldDB" id="A0A2Y9AN73"/>
<reference evidence="7 9" key="1">
    <citation type="submission" date="2016-10" db="EMBL/GenBank/DDBJ databases">
        <authorList>
            <person name="Cai Z."/>
        </authorList>
    </citation>
    <scope>NUCLEOTIDE SEQUENCE [LARGE SCALE GENOMIC DNA]</scope>
    <source>
        <strain evidence="7 9">DSM 25227</strain>
    </source>
</reference>
<protein>
    <submittedName>
        <fullName evidence="7">Deoxyribodipyrimidine photo-lyase</fullName>
    </submittedName>
</protein>
<dbReference type="PROSITE" id="PS51645">
    <property type="entry name" value="PHR_CRY_ALPHA_BETA"/>
    <property type="match status" value="1"/>
</dbReference>
<dbReference type="EMBL" id="UETC01000004">
    <property type="protein sequence ID" value="SSA45921.1"/>
    <property type="molecule type" value="Genomic_DNA"/>
</dbReference>
<dbReference type="Pfam" id="PF03441">
    <property type="entry name" value="FAD_binding_7"/>
    <property type="match status" value="1"/>
</dbReference>
<evidence type="ECO:0000256" key="4">
    <source>
        <dbReference type="PIRSR" id="PIRSR602081-1"/>
    </source>
</evidence>
<evidence type="ECO:0000313" key="7">
    <source>
        <dbReference type="EMBL" id="SSA45921.1"/>
    </source>
</evidence>
<gene>
    <name evidence="6" type="ORF">BCF38_104193</name>
    <name evidence="7" type="ORF">SAMN05421539_104193</name>
</gene>
<evidence type="ECO:0000313" key="9">
    <source>
        <dbReference type="Proteomes" id="UP000251571"/>
    </source>
</evidence>
<keyword evidence="8" id="KW-1185">Reference proteome</keyword>
<dbReference type="GO" id="GO:0003904">
    <property type="term" value="F:deoxyribodipyrimidine photo-lyase activity"/>
    <property type="evidence" value="ECO:0007669"/>
    <property type="project" value="TreeGrafter"/>
</dbReference>
<dbReference type="PANTHER" id="PTHR11455">
    <property type="entry name" value="CRYPTOCHROME"/>
    <property type="match status" value="1"/>
</dbReference>
<dbReference type="SUPFAM" id="SSF48173">
    <property type="entry name" value="Cryptochrome/photolyase FAD-binding domain"/>
    <property type="match status" value="1"/>
</dbReference>
<dbReference type="Proteomes" id="UP000245839">
    <property type="component" value="Unassembled WGS sequence"/>
</dbReference>
<dbReference type="OrthoDB" id="9772484at2"/>
<dbReference type="Gene3D" id="3.40.50.620">
    <property type="entry name" value="HUPs"/>
    <property type="match status" value="1"/>
</dbReference>
<dbReference type="InterPro" id="IPR006050">
    <property type="entry name" value="DNA_photolyase_N"/>
</dbReference>
<dbReference type="InterPro" id="IPR036155">
    <property type="entry name" value="Crypto/Photolyase_N_sf"/>
</dbReference>
<dbReference type="InterPro" id="IPR002081">
    <property type="entry name" value="Cryptochrome/DNA_photolyase_1"/>
</dbReference>
<dbReference type="Proteomes" id="UP000251571">
    <property type="component" value="Unassembled WGS sequence"/>
</dbReference>
<comment type="cofactor">
    <cofactor evidence="4">
        <name>FAD</name>
        <dbReference type="ChEBI" id="CHEBI:57692"/>
    </cofactor>
    <text evidence="4">Binds 1 FAD per subunit.</text>
</comment>
<name>A0A2Y9AN73_9RHOB</name>
<reference evidence="6 8" key="2">
    <citation type="submission" date="2018-03" db="EMBL/GenBank/DDBJ databases">
        <title>Genomic Encyclopedia of Archaeal and Bacterial Type Strains, Phase II (KMG-II): from individual species to whole genera.</title>
        <authorList>
            <person name="Goeker M."/>
        </authorList>
    </citation>
    <scope>NUCLEOTIDE SEQUENCE [LARGE SCALE GENOMIC DNA]</scope>
    <source>
        <strain evidence="6 8">DSM 25227</strain>
    </source>
</reference>
<feature type="binding site" evidence="4">
    <location>
        <position position="265"/>
    </location>
    <ligand>
        <name>FAD</name>
        <dbReference type="ChEBI" id="CHEBI:57692"/>
    </ligand>
</feature>
<dbReference type="InterPro" id="IPR036134">
    <property type="entry name" value="Crypto/Photolyase_FAD-like_sf"/>
</dbReference>
<dbReference type="GO" id="GO:0009416">
    <property type="term" value="P:response to light stimulus"/>
    <property type="evidence" value="ECO:0007669"/>
    <property type="project" value="TreeGrafter"/>
</dbReference>
<keyword evidence="7" id="KW-0456">Lyase</keyword>
<dbReference type="Gene3D" id="1.25.40.80">
    <property type="match status" value="1"/>
</dbReference>
<dbReference type="Pfam" id="PF00875">
    <property type="entry name" value="DNA_photolyase"/>
    <property type="match status" value="1"/>
</dbReference>
<evidence type="ECO:0000313" key="6">
    <source>
        <dbReference type="EMBL" id="PWJ19259.1"/>
    </source>
</evidence>
<dbReference type="InterPro" id="IPR005101">
    <property type="entry name" value="Cryptochr/Photolyase_FAD-bd"/>
</dbReference>
<keyword evidence="2 4" id="KW-0285">Flavoprotein</keyword>
<evidence type="ECO:0000256" key="1">
    <source>
        <dbReference type="ARBA" id="ARBA00001932"/>
    </source>
</evidence>
<dbReference type="SUPFAM" id="SSF52425">
    <property type="entry name" value="Cryptochrome/photolyase, N-terminal domain"/>
    <property type="match status" value="1"/>
</dbReference>
<feature type="domain" description="Photolyase/cryptochrome alpha/beta" evidence="5">
    <location>
        <begin position="4"/>
        <end position="131"/>
    </location>
</feature>
<dbReference type="RefSeq" id="WP_109564363.1">
    <property type="nucleotide sequence ID" value="NZ_QGDJ01000004.1"/>
</dbReference>
<proteinExistence type="predicted"/>
<dbReference type="GO" id="GO:0003677">
    <property type="term" value="F:DNA binding"/>
    <property type="evidence" value="ECO:0007669"/>
    <property type="project" value="TreeGrafter"/>
</dbReference>
<sequence length="488" mass="53957">MPDPATLVWFKRDLRMTDHSPLAAAIGPVIPLYIAEPEMWAHPDAAGRQWAFVAESLNELRASLAALGAPLIVRTGEAVAVLDALRRAHPIAALRSHEETGLLWSWERDKRVAAWAARHGIPWTEQADSGVVRRLASRDGWAQRREALMRQPLIPAPKRLQGTGLAPGAIPTAAQLGLTPDPCPLRQTGGRTAGEEILTTFLHDRGEQFPTDMSSPVTGETGCSRLSPHLAWGTISPREAQQAAMARAAETRGQGTGWPKAMRSFVSRLAWRDHFTQKLEDFPRLDRDCLHSGMEGLRPRVPEGDTADRLAAFAEGRTGLPFVDACMRYAQATGWLNFRMRAMVQCVASYHLWLDHRDSGPVLARLWTDYAPGIHWAQSQMQSGTTGINQLRIYNPVKQGHDQDPTGAFTRRWVPELAHLEGRELQEPWRAASPPAGYPAPLVDPVAAAKEARSRVYAHRRGDAFREEAQRIAAKHGSRKGGRRGWAA</sequence>
<comment type="cofactor">
    <cofactor evidence="1">
        <name>(6R)-5,10-methylene-5,6,7,8-tetrahydrofolate</name>
        <dbReference type="ChEBI" id="CHEBI:15636"/>
    </cofactor>
</comment>
<dbReference type="InterPro" id="IPR014729">
    <property type="entry name" value="Rossmann-like_a/b/a_fold"/>
</dbReference>
<evidence type="ECO:0000259" key="5">
    <source>
        <dbReference type="PROSITE" id="PS51645"/>
    </source>
</evidence>
<dbReference type="Gene3D" id="1.10.579.10">
    <property type="entry name" value="DNA Cyclobutane Dipyrimidine Photolyase, subunit A, domain 3"/>
    <property type="match status" value="1"/>
</dbReference>
<dbReference type="PANTHER" id="PTHR11455:SF9">
    <property type="entry name" value="CRYPTOCHROME CIRCADIAN CLOCK 5 ISOFORM X1"/>
    <property type="match status" value="1"/>
</dbReference>